<dbReference type="SUPFAM" id="SSF53383">
    <property type="entry name" value="PLP-dependent transferases"/>
    <property type="match status" value="1"/>
</dbReference>
<feature type="region of interest" description="Disordered" evidence="11">
    <location>
        <begin position="1342"/>
        <end position="1381"/>
    </location>
</feature>
<keyword evidence="6" id="KW-0547">Nucleotide-binding</keyword>
<dbReference type="Pfam" id="PF00664">
    <property type="entry name" value="ABC_membrane"/>
    <property type="match status" value="2"/>
</dbReference>
<evidence type="ECO:0000256" key="7">
    <source>
        <dbReference type="ARBA" id="ARBA00022840"/>
    </source>
</evidence>
<keyword evidence="9 12" id="KW-1133">Transmembrane helix</keyword>
<organism evidence="15 16">
    <name type="scientific">Fusarium heterosporum</name>
    <dbReference type="NCBI Taxonomy" id="42747"/>
    <lineage>
        <taxon>Eukaryota</taxon>
        <taxon>Fungi</taxon>
        <taxon>Dikarya</taxon>
        <taxon>Ascomycota</taxon>
        <taxon>Pezizomycotina</taxon>
        <taxon>Sordariomycetes</taxon>
        <taxon>Hypocreomycetidae</taxon>
        <taxon>Hypocreales</taxon>
        <taxon>Nectriaceae</taxon>
        <taxon>Fusarium</taxon>
        <taxon>Fusarium heterosporum species complex</taxon>
    </lineage>
</organism>
<evidence type="ECO:0000256" key="8">
    <source>
        <dbReference type="ARBA" id="ARBA00022898"/>
    </source>
</evidence>
<dbReference type="CDD" id="cd18606">
    <property type="entry name" value="ABC_6TM_YOR1_D2_like"/>
    <property type="match status" value="1"/>
</dbReference>
<dbReference type="Proteomes" id="UP000567885">
    <property type="component" value="Unassembled WGS sequence"/>
</dbReference>
<dbReference type="InterPro" id="IPR003439">
    <property type="entry name" value="ABC_transporter-like_ATP-bd"/>
</dbReference>
<comment type="subcellular location">
    <subcellularLocation>
        <location evidence="2">Membrane</location>
        <topology evidence="2">Multi-pass membrane protein</topology>
    </subcellularLocation>
</comment>
<feature type="region of interest" description="Disordered" evidence="11">
    <location>
        <begin position="708"/>
        <end position="731"/>
    </location>
</feature>
<reference evidence="15 16" key="1">
    <citation type="submission" date="2020-05" db="EMBL/GenBank/DDBJ databases">
        <title>Identification and distribution of gene clusters putatively required for synthesis of sphingolipid metabolism inhibitors in phylogenetically diverse species of the filamentous fungus Fusarium.</title>
        <authorList>
            <person name="Kim H.-S."/>
            <person name="Busman M."/>
            <person name="Brown D.W."/>
            <person name="Divon H."/>
            <person name="Uhlig S."/>
            <person name="Proctor R.H."/>
        </authorList>
    </citation>
    <scope>NUCLEOTIDE SEQUENCE [LARGE SCALE GENOMIC DNA]</scope>
    <source>
        <strain evidence="15 16">NRRL 20693</strain>
    </source>
</reference>
<dbReference type="InterPro" id="IPR015424">
    <property type="entry name" value="PyrdxlP-dep_Trfase"/>
</dbReference>
<evidence type="ECO:0000256" key="1">
    <source>
        <dbReference type="ARBA" id="ARBA00001933"/>
    </source>
</evidence>
<keyword evidence="3" id="KW-0813">Transport</keyword>
<keyword evidence="16" id="KW-1185">Reference proteome</keyword>
<evidence type="ECO:0000259" key="13">
    <source>
        <dbReference type="PROSITE" id="PS50893"/>
    </source>
</evidence>
<evidence type="ECO:0000256" key="9">
    <source>
        <dbReference type="ARBA" id="ARBA00022989"/>
    </source>
</evidence>
<feature type="transmembrane region" description="Helical" evidence="12">
    <location>
        <begin position="244"/>
        <end position="266"/>
    </location>
</feature>
<dbReference type="PANTHER" id="PTHR24223">
    <property type="entry name" value="ATP-BINDING CASSETTE SUB-FAMILY C"/>
    <property type="match status" value="1"/>
</dbReference>
<dbReference type="FunFam" id="3.40.50.300:FF:000565">
    <property type="entry name" value="ABC bile acid transporter"/>
    <property type="match status" value="1"/>
</dbReference>
<dbReference type="FunFam" id="1.20.1560.10:FF:000013">
    <property type="entry name" value="ABC transporter C family member 2"/>
    <property type="match status" value="1"/>
</dbReference>
<evidence type="ECO:0000259" key="14">
    <source>
        <dbReference type="PROSITE" id="PS50929"/>
    </source>
</evidence>
<dbReference type="FunFam" id="3.40.50.300:FF:000997">
    <property type="entry name" value="Multidrug resistance-associated protein 1"/>
    <property type="match status" value="1"/>
</dbReference>
<dbReference type="Gene3D" id="1.20.1560.10">
    <property type="entry name" value="ABC transporter type 1, transmembrane domain"/>
    <property type="match status" value="2"/>
</dbReference>
<dbReference type="InterPro" id="IPR015421">
    <property type="entry name" value="PyrdxlP-dep_Trfase_major"/>
</dbReference>
<evidence type="ECO:0000256" key="3">
    <source>
        <dbReference type="ARBA" id="ARBA00022448"/>
    </source>
</evidence>
<feature type="transmembrane region" description="Helical" evidence="12">
    <location>
        <begin position="766"/>
        <end position="790"/>
    </location>
</feature>
<dbReference type="Gene3D" id="3.90.1150.10">
    <property type="entry name" value="Aspartate Aminotransferase, domain 1"/>
    <property type="match status" value="1"/>
</dbReference>
<dbReference type="InterPro" id="IPR036640">
    <property type="entry name" value="ABC1_TM_sf"/>
</dbReference>
<feature type="domain" description="ABC transporter" evidence="13">
    <location>
        <begin position="1078"/>
        <end position="1338"/>
    </location>
</feature>
<dbReference type="PANTHER" id="PTHR24223:SF464">
    <property type="entry name" value="ABC-TYPE TRANSPORTER CICA"/>
    <property type="match status" value="1"/>
</dbReference>
<dbReference type="SUPFAM" id="SSF90123">
    <property type="entry name" value="ABC transporter transmembrane region"/>
    <property type="match status" value="2"/>
</dbReference>
<keyword evidence="8" id="KW-0663">Pyridoxal phosphate</keyword>
<comment type="cofactor">
    <cofactor evidence="1">
        <name>pyridoxal 5'-phosphate</name>
        <dbReference type="ChEBI" id="CHEBI:597326"/>
    </cofactor>
</comment>
<dbReference type="PROSITE" id="PS00868">
    <property type="entry name" value="CYS_MET_METAB_PP"/>
    <property type="match status" value="1"/>
</dbReference>
<dbReference type="InterPro" id="IPR027417">
    <property type="entry name" value="P-loop_NTPase"/>
</dbReference>
<dbReference type="GO" id="GO:0016887">
    <property type="term" value="F:ATP hydrolysis activity"/>
    <property type="evidence" value="ECO:0007669"/>
    <property type="project" value="InterPro"/>
</dbReference>
<protein>
    <submittedName>
        <fullName evidence="15">ABC transporter</fullName>
    </submittedName>
</protein>
<dbReference type="CDD" id="cd18597">
    <property type="entry name" value="ABC_6TM_YOR1_D1_like"/>
    <property type="match status" value="1"/>
</dbReference>
<feature type="domain" description="ABC transmembrane type-1" evidence="14">
    <location>
        <begin position="102"/>
        <end position="412"/>
    </location>
</feature>
<evidence type="ECO:0000313" key="16">
    <source>
        <dbReference type="Proteomes" id="UP000567885"/>
    </source>
</evidence>
<feature type="region of interest" description="Disordered" evidence="11">
    <location>
        <begin position="1200"/>
        <end position="1225"/>
    </location>
</feature>
<evidence type="ECO:0000256" key="11">
    <source>
        <dbReference type="SAM" id="MobiDB-lite"/>
    </source>
</evidence>
<evidence type="ECO:0000256" key="5">
    <source>
        <dbReference type="ARBA" id="ARBA00022737"/>
    </source>
</evidence>
<name>A0A8H5T3A5_FUSHE</name>
<dbReference type="GO" id="GO:0140359">
    <property type="term" value="F:ABC-type transporter activity"/>
    <property type="evidence" value="ECO:0007669"/>
    <property type="project" value="InterPro"/>
</dbReference>
<dbReference type="PROSITE" id="PS50893">
    <property type="entry name" value="ABC_TRANSPORTER_2"/>
    <property type="match status" value="2"/>
</dbReference>
<dbReference type="InterPro" id="IPR050173">
    <property type="entry name" value="ABC_transporter_C-like"/>
</dbReference>
<keyword evidence="10 12" id="KW-0472">Membrane</keyword>
<dbReference type="OrthoDB" id="6500128at2759"/>
<comment type="caution">
    <text evidence="15">The sequence shown here is derived from an EMBL/GenBank/DDBJ whole genome shotgun (WGS) entry which is preliminary data.</text>
</comment>
<proteinExistence type="predicted"/>
<keyword evidence="5" id="KW-0677">Repeat</keyword>
<keyword evidence="4 12" id="KW-0812">Transmembrane</keyword>
<feature type="transmembrane region" description="Helical" evidence="12">
    <location>
        <begin position="992"/>
        <end position="1012"/>
    </location>
</feature>
<evidence type="ECO:0000256" key="2">
    <source>
        <dbReference type="ARBA" id="ARBA00004141"/>
    </source>
</evidence>
<feature type="transmembrane region" description="Helical" evidence="12">
    <location>
        <begin position="353"/>
        <end position="377"/>
    </location>
</feature>
<dbReference type="PROSITE" id="PS00211">
    <property type="entry name" value="ABC_TRANSPORTER_1"/>
    <property type="match status" value="2"/>
</dbReference>
<keyword evidence="7" id="KW-0067">ATP-binding</keyword>
<dbReference type="GO" id="GO:0016020">
    <property type="term" value="C:membrane"/>
    <property type="evidence" value="ECO:0007669"/>
    <property type="project" value="UniProtKB-SubCell"/>
</dbReference>
<dbReference type="CDD" id="cd03244">
    <property type="entry name" value="ABCC_MRP_domain2"/>
    <property type="match status" value="1"/>
</dbReference>
<dbReference type="Gene3D" id="3.40.50.300">
    <property type="entry name" value="P-loop containing nucleotide triphosphate hydrolases"/>
    <property type="match status" value="2"/>
</dbReference>
<dbReference type="InterPro" id="IPR011527">
    <property type="entry name" value="ABC1_TM_dom"/>
</dbReference>
<dbReference type="SUPFAM" id="SSF52540">
    <property type="entry name" value="P-loop containing nucleoside triphosphate hydrolases"/>
    <property type="match status" value="2"/>
</dbReference>
<dbReference type="InterPro" id="IPR003593">
    <property type="entry name" value="AAA+_ATPase"/>
</dbReference>
<dbReference type="EMBL" id="JAAGWQ010000179">
    <property type="protein sequence ID" value="KAF5661492.1"/>
    <property type="molecule type" value="Genomic_DNA"/>
</dbReference>
<evidence type="ECO:0000256" key="12">
    <source>
        <dbReference type="SAM" id="Phobius"/>
    </source>
</evidence>
<dbReference type="InterPro" id="IPR017871">
    <property type="entry name" value="ABC_transporter-like_CS"/>
</dbReference>
<dbReference type="CDD" id="cd03250">
    <property type="entry name" value="ABCC_MRP_domain1"/>
    <property type="match status" value="1"/>
</dbReference>
<dbReference type="InterPro" id="IPR054542">
    <property type="entry name" value="Cys_met_metab_PP"/>
</dbReference>
<dbReference type="InterPro" id="IPR000277">
    <property type="entry name" value="Cys/Met-Metab_PyrdxlP-dep_enz"/>
</dbReference>
<dbReference type="InterPro" id="IPR015422">
    <property type="entry name" value="PyrdxlP-dep_Trfase_small"/>
</dbReference>
<feature type="transmembrane region" description="Helical" evidence="12">
    <location>
        <begin position="873"/>
        <end position="892"/>
    </location>
</feature>
<sequence length="1820" mass="201178">MPSQWPRPFGRRHVPEIPEERKVTAEQDAGFLSKLWFAWLSPLMTIGYRRHLERNDIWTVSDARLMDTLQPTLHAAFRRRVLSQKRLPLLWALYEVFKFDFWLGALSQFVVSTLQVMTPFTLRFLIQWVQGAYPDGHNTHSSTSVSAGIGYVLGIAVLQMLQTFASSQFYYRGMLLGGQTRSALIAMAFNKSLKLSNRAKAGGQIAGSETDNDGIPYRTDEKGWSNGRVMSLVSNDTARIEQALAAFHLSWLSLYQLILTVALLVYNLGWTALPGAATLIFGLAAVTYATRPLVASRNRINIVTDQRVTLTQEILQSIRFVKYFGWESFFQERLGNIRASETRALRIMHLIRCAVGTLAQFLPVLAIMITFIVYAIVHGSLDPAIVFSSLAMLYLLRVPTNWLPVSLSLAADAVQSIKRIESFLLAEEVQAPIVPDPDLLPAAKLSNASFTWEGSSTNEESEKETPKKKFLSRALRKRRVTNEEKGHPAQDSDAAFALNDISFEYQRGELVGIIGSVGSGKTSLLSALAGDMRQTEGTMQFAADRAYCPQYAWIQNASVRDNITFGKPLDHKLYSDVVRACALIPDFELLPHGDMTEIGERGVTLSGGQKQRINIARAIYSDAGVVLLDDPLSAVDAHVGSHIFSEAICGLLKSKCRFLATHHLHLLSRFDKIIWMVDGRIEARGTYEELVKSHPAFASLVAVGGHQQGESESTDESKGDSAGPDSTNTTTKAGVLMQEETKMVDSVPLSVYVSWLRASGTLWNGLAMVVGQLLFRASSILGGLWLSWWVDDKYGLTRGQNIGIYAGLSLAQCVLVFSSSLITCLVCIKSSQVMSNNALWQTLRAPMSFFDTTPLGRIIYRFTRDIDALDNNLVVAVQQLLINVAALLGSYILIVAYFYYFAIALVFGATALWWCISYYRSSARELRRHQLILDGVVFARLNEALIGAACIRAYDRELQFVKLVHEAIDDMDSANFLTFASHNWLSVRLDNIGIFLNFITGTLVVTNALPVALSISGLLLTYSMSMVGMMQVVVKYLIEVNNSMSNTERLFQYTNSLHQEAPLEGVSVRSSWPEHGAIEYEAVQMRYRPGLPLVVDDFCLKITGGERLGIVGRTGAGKSTILSTLFRLTEISGGRITIDGVDIGQIGLHRLRSALAIIPQDPTLFQGTIRSNLDPFNRHTDLELWNALREAHLVTDMEKSAEGAPHAQAQINSVVEKEDSDGKRETRVTLDTAVESEGLNFSLGQRQLIALARALLRDTRIVLVDEGTSSVDPETDALVQETLATGLGGKTLIAIAHRLRTVIQYDRVCVMDKGKIIELGPPLELWEQGGVFRSMCDSNGITRADSSPSNMGDNITDEQTNGHTNGSLDKQPSLPPTNGFAKNKPKWQFDTIQIHAGLETDTKYGHCTLPIYNTASFKFGSSAALNVALSDISSSQNHLYTRVSNPTHDGFEKRIAALEDGRDALAFSSGSAAVLGVITSLAGMGDNVIVSTSIHSGTYRQFRKAQVQLGIESRLCDIDDIEHIKSLIDNRTKFIFCESLGNPMFSIPDFEALAAIAHSEQLKIPLVVDATLTAAGYFCQPAQWGADILIHSATKWIGGHGTTLGGLVIETGRSDWQTNKTRFPGLYGQLPGLEGEQDDWYAAAGDRAYMQYLKTEYMRDTGACLGPFAAQQLFIGVETLSVRCERQSKNAETLARWLRAHPRVAWVRYLGFPDHPHHKLALKYFRRGFGTVITFGLKGGADEAVRLIDCFDLIINTTNVGDSKTLVGHHWSTTHKHFTREENVSMGVYEDLVRLSLGIEDARDVIADFEQAFERTGGRV</sequence>
<feature type="domain" description="ABC transporter" evidence="13">
    <location>
        <begin position="475"/>
        <end position="703"/>
    </location>
</feature>
<gene>
    <name evidence="15" type="ORF">FHETE_8408</name>
</gene>
<feature type="compositionally biased region" description="Polar residues" evidence="11">
    <location>
        <begin position="1342"/>
        <end position="1370"/>
    </location>
</feature>
<feature type="transmembrane region" description="Helical" evidence="12">
    <location>
        <begin position="898"/>
        <end position="919"/>
    </location>
</feature>
<feature type="transmembrane region" description="Helical" evidence="12">
    <location>
        <begin position="802"/>
        <end position="828"/>
    </location>
</feature>
<evidence type="ECO:0000256" key="10">
    <source>
        <dbReference type="ARBA" id="ARBA00023136"/>
    </source>
</evidence>
<evidence type="ECO:0000313" key="15">
    <source>
        <dbReference type="EMBL" id="KAF5661492.1"/>
    </source>
</evidence>
<feature type="transmembrane region" description="Helical" evidence="12">
    <location>
        <begin position="89"/>
        <end position="111"/>
    </location>
</feature>
<dbReference type="GO" id="GO:0019346">
    <property type="term" value="P:transsulfuration"/>
    <property type="evidence" value="ECO:0007669"/>
    <property type="project" value="InterPro"/>
</dbReference>
<dbReference type="Gene3D" id="3.40.640.10">
    <property type="entry name" value="Type I PLP-dependent aspartate aminotransferase-like (Major domain)"/>
    <property type="match status" value="1"/>
</dbReference>
<dbReference type="Pfam" id="PF00005">
    <property type="entry name" value="ABC_tran"/>
    <property type="match status" value="2"/>
</dbReference>
<dbReference type="SMART" id="SM00382">
    <property type="entry name" value="AAA"/>
    <property type="match status" value="2"/>
</dbReference>
<dbReference type="GO" id="GO:0005524">
    <property type="term" value="F:ATP binding"/>
    <property type="evidence" value="ECO:0007669"/>
    <property type="project" value="UniProtKB-KW"/>
</dbReference>
<accession>A0A8H5T3A5</accession>
<feature type="transmembrane region" description="Helical" evidence="12">
    <location>
        <begin position="383"/>
        <end position="400"/>
    </location>
</feature>
<dbReference type="PROSITE" id="PS50929">
    <property type="entry name" value="ABC_TM1F"/>
    <property type="match status" value="2"/>
</dbReference>
<feature type="compositionally biased region" description="Basic and acidic residues" evidence="11">
    <location>
        <begin position="1215"/>
        <end position="1225"/>
    </location>
</feature>
<evidence type="ECO:0000256" key="4">
    <source>
        <dbReference type="ARBA" id="ARBA00022692"/>
    </source>
</evidence>
<dbReference type="GO" id="GO:0005737">
    <property type="term" value="C:cytoplasm"/>
    <property type="evidence" value="ECO:0007669"/>
    <property type="project" value="UniProtKB-ARBA"/>
</dbReference>
<evidence type="ECO:0000256" key="6">
    <source>
        <dbReference type="ARBA" id="ARBA00022741"/>
    </source>
</evidence>
<feature type="domain" description="ABC transmembrane type-1" evidence="14">
    <location>
        <begin position="766"/>
        <end position="1042"/>
    </location>
</feature>
<dbReference type="Pfam" id="PF01053">
    <property type="entry name" value="Cys_Met_Meta_PP"/>
    <property type="match status" value="1"/>
</dbReference>
<feature type="transmembrane region" description="Helical" evidence="12">
    <location>
        <begin position="149"/>
        <end position="171"/>
    </location>
</feature>
<dbReference type="GO" id="GO:0030170">
    <property type="term" value="F:pyridoxal phosphate binding"/>
    <property type="evidence" value="ECO:0007669"/>
    <property type="project" value="InterPro"/>
</dbReference>
<feature type="transmembrane region" description="Helical" evidence="12">
    <location>
        <begin position="272"/>
        <end position="290"/>
    </location>
</feature>